<protein>
    <submittedName>
        <fullName evidence="1">Uncharacterized protein</fullName>
    </submittedName>
</protein>
<proteinExistence type="predicted"/>
<dbReference type="Proteomes" id="UP001227268">
    <property type="component" value="Unassembled WGS sequence"/>
</dbReference>
<organism evidence="1 2">
    <name type="scientific">Naganishia friedmannii</name>
    <dbReference type="NCBI Taxonomy" id="89922"/>
    <lineage>
        <taxon>Eukaryota</taxon>
        <taxon>Fungi</taxon>
        <taxon>Dikarya</taxon>
        <taxon>Basidiomycota</taxon>
        <taxon>Agaricomycotina</taxon>
        <taxon>Tremellomycetes</taxon>
        <taxon>Filobasidiales</taxon>
        <taxon>Filobasidiaceae</taxon>
        <taxon>Naganishia</taxon>
    </lineage>
</organism>
<evidence type="ECO:0000313" key="1">
    <source>
        <dbReference type="EMBL" id="KAJ9107382.1"/>
    </source>
</evidence>
<accession>A0ACC2W8F3</accession>
<gene>
    <name evidence="1" type="ORF">QFC21_000832</name>
</gene>
<reference evidence="1" key="1">
    <citation type="submission" date="2023-04" db="EMBL/GenBank/DDBJ databases">
        <title>Draft Genome sequencing of Naganishia species isolated from polar environments using Oxford Nanopore Technology.</title>
        <authorList>
            <person name="Leo P."/>
            <person name="Venkateswaran K."/>
        </authorList>
    </citation>
    <scope>NUCLEOTIDE SEQUENCE</scope>
    <source>
        <strain evidence="1">MNA-CCFEE 5423</strain>
    </source>
</reference>
<keyword evidence="2" id="KW-1185">Reference proteome</keyword>
<dbReference type="EMBL" id="JASBWT010000002">
    <property type="protein sequence ID" value="KAJ9107382.1"/>
    <property type="molecule type" value="Genomic_DNA"/>
</dbReference>
<comment type="caution">
    <text evidence="1">The sequence shown here is derived from an EMBL/GenBank/DDBJ whole genome shotgun (WGS) entry which is preliminary data.</text>
</comment>
<evidence type="ECO:0000313" key="2">
    <source>
        <dbReference type="Proteomes" id="UP001227268"/>
    </source>
</evidence>
<sequence length="543" mass="58020">MSFWGGVIGAFFLEALKPLAQGLFKLVAKSYSEPTHAEKEEEEVNRTRFMQDDREAEASRKPAYEEIRQARPSAEQEGWRRRWQPVSTRRRRNTGDYAAAEQDVASASFENFDNSSQQLSWVVKRLAELSSVVERLFPRKYDGENNSTEDKVEEYMKRHDLSADTGEMLPEDTLGEVEVIPEGPRTSKSKARRGIPKKETTPEVANIASPALTPVISHEPVISYEPVISHEPVVSHEPVISHEPGISQEYLDQEMMGGLQRPKANKPPPPARNEPPPAKTTPVPIVTPVPQTVVASKPDEKAASPSPSSLVGTVPVNTSAPSAPPALATPPLSVETKPASVAPSPAASVIPNATAPQKQPLVGNEPGAAPVAVDTPGPSPVAQVATPQSRPGSLFVPSVEARLPTRSALTSDALRKHTDSLHGVKNKDDDGDSHSVASSTPSRDEPGAAPVAVDTPGPSPVAQVATPQSRPGSLFVPSVEARLPTRSALTSDALRKHTDSLHGVKNKDDDGDSHSVASSTPSRVFSDAGKSDDTHITVPDGPK</sequence>
<name>A0ACC2W8F3_9TREE</name>